<keyword evidence="3" id="KW-1185">Reference proteome</keyword>
<evidence type="ECO:0000313" key="3">
    <source>
        <dbReference type="Proteomes" id="UP001190700"/>
    </source>
</evidence>
<dbReference type="EMBL" id="LGRX02035483">
    <property type="protein sequence ID" value="KAK3234622.1"/>
    <property type="molecule type" value="Genomic_DNA"/>
</dbReference>
<dbReference type="Proteomes" id="UP001190700">
    <property type="component" value="Unassembled WGS sequence"/>
</dbReference>
<dbReference type="AlphaFoldDB" id="A0AAE0ENW4"/>
<evidence type="ECO:0000313" key="2">
    <source>
        <dbReference type="EMBL" id="KAK3234622.1"/>
    </source>
</evidence>
<reference evidence="2 3" key="1">
    <citation type="journal article" date="2015" name="Genome Biol. Evol.">
        <title>Comparative Genomics of a Bacterivorous Green Alga Reveals Evolutionary Causalities and Consequences of Phago-Mixotrophic Mode of Nutrition.</title>
        <authorList>
            <person name="Burns J.A."/>
            <person name="Paasch A."/>
            <person name="Narechania A."/>
            <person name="Kim E."/>
        </authorList>
    </citation>
    <scope>NUCLEOTIDE SEQUENCE [LARGE SCALE GENOMIC DNA]</scope>
    <source>
        <strain evidence="2 3">PLY_AMNH</strain>
    </source>
</reference>
<feature type="region of interest" description="Disordered" evidence="1">
    <location>
        <begin position="28"/>
        <end position="70"/>
    </location>
</feature>
<accession>A0AAE0ENW4</accession>
<name>A0AAE0ENW4_9CHLO</name>
<protein>
    <submittedName>
        <fullName evidence="2">Uncharacterized protein</fullName>
    </submittedName>
</protein>
<sequence length="410" mass="46152">MSDQPSANDVYYMKGQIALLRELAGLNKEQAHGEHLPQEDDKARNDHRLDQKVPEETPLESAPKSKTDVRNAETQCVSDVSEKCTQISVIKLCTNKEVDATVAKSDAACQTIAELTPFPKDRASRQPDVSSHADGVSENLCASLVKPRGSSHDRNLSFLLLTKRFAWWRLRSLLAKHLYAAAVALQRDARLGHFGKPNRPETNSKSLLSAMRRAANTTSASFLAWRQQTFSSSHSRNLVSLYMAKWRGVIVASKEKSLRQLALGLRRKEDEQCMLELSNKDLRSTLEKKQADIEALRLELYTYHNVCSELKRRVKISGQCIRNMQKGFEIRCNECDKLLLDMTTVGNAPSVGCLMQSYEDIQNEEHDRQLKDFAHAHLTNNISEDICPIDKLELPIRDDLASGDVHKAKG</sequence>
<gene>
    <name evidence="2" type="ORF">CYMTET_55172</name>
</gene>
<proteinExistence type="predicted"/>
<comment type="caution">
    <text evidence="2">The sequence shown here is derived from an EMBL/GenBank/DDBJ whole genome shotgun (WGS) entry which is preliminary data.</text>
</comment>
<evidence type="ECO:0000256" key="1">
    <source>
        <dbReference type="SAM" id="MobiDB-lite"/>
    </source>
</evidence>
<organism evidence="2 3">
    <name type="scientific">Cymbomonas tetramitiformis</name>
    <dbReference type="NCBI Taxonomy" id="36881"/>
    <lineage>
        <taxon>Eukaryota</taxon>
        <taxon>Viridiplantae</taxon>
        <taxon>Chlorophyta</taxon>
        <taxon>Pyramimonadophyceae</taxon>
        <taxon>Pyramimonadales</taxon>
        <taxon>Pyramimonadaceae</taxon>
        <taxon>Cymbomonas</taxon>
    </lineage>
</organism>
<feature type="compositionally biased region" description="Basic and acidic residues" evidence="1">
    <location>
        <begin position="29"/>
        <end position="55"/>
    </location>
</feature>